<dbReference type="InterPro" id="IPR052169">
    <property type="entry name" value="CW_Biosynth-Accessory"/>
</dbReference>
<protein>
    <recommendedName>
        <fullName evidence="2">Capsule synthesis protein CapA domain-containing protein</fullName>
    </recommendedName>
</protein>
<dbReference type="CDD" id="cd07381">
    <property type="entry name" value="MPP_CapA"/>
    <property type="match status" value="1"/>
</dbReference>
<dbReference type="SMART" id="SM00854">
    <property type="entry name" value="PGA_cap"/>
    <property type="match status" value="1"/>
</dbReference>
<accession>A0A381ZYD4</accession>
<proteinExistence type="inferred from homology"/>
<dbReference type="SUPFAM" id="SSF56300">
    <property type="entry name" value="Metallo-dependent phosphatases"/>
    <property type="match status" value="1"/>
</dbReference>
<evidence type="ECO:0000256" key="1">
    <source>
        <dbReference type="ARBA" id="ARBA00005662"/>
    </source>
</evidence>
<dbReference type="Gene3D" id="3.60.21.10">
    <property type="match status" value="1"/>
</dbReference>
<dbReference type="AlphaFoldDB" id="A0A381ZYD4"/>
<organism evidence="3">
    <name type="scientific">marine metagenome</name>
    <dbReference type="NCBI Taxonomy" id="408172"/>
    <lineage>
        <taxon>unclassified sequences</taxon>
        <taxon>metagenomes</taxon>
        <taxon>ecological metagenomes</taxon>
    </lineage>
</organism>
<dbReference type="InterPro" id="IPR029052">
    <property type="entry name" value="Metallo-depent_PP-like"/>
</dbReference>
<gene>
    <name evidence="3" type="ORF">METZ01_LOCUS147179</name>
</gene>
<dbReference type="EMBL" id="UINC01023180">
    <property type="protein sequence ID" value="SVA94325.1"/>
    <property type="molecule type" value="Genomic_DNA"/>
</dbReference>
<feature type="non-terminal residue" evidence="3">
    <location>
        <position position="305"/>
    </location>
</feature>
<dbReference type="Pfam" id="PF09587">
    <property type="entry name" value="PGA_cap"/>
    <property type="match status" value="1"/>
</dbReference>
<reference evidence="3" key="1">
    <citation type="submission" date="2018-05" db="EMBL/GenBank/DDBJ databases">
        <authorList>
            <person name="Lanie J.A."/>
            <person name="Ng W.-L."/>
            <person name="Kazmierczak K.M."/>
            <person name="Andrzejewski T.M."/>
            <person name="Davidsen T.M."/>
            <person name="Wayne K.J."/>
            <person name="Tettelin H."/>
            <person name="Glass J.I."/>
            <person name="Rusch D."/>
            <person name="Podicherti R."/>
            <person name="Tsui H.-C.T."/>
            <person name="Winkler M.E."/>
        </authorList>
    </citation>
    <scope>NUCLEOTIDE SEQUENCE</scope>
</reference>
<dbReference type="PANTHER" id="PTHR33393">
    <property type="entry name" value="POLYGLUTAMINE SYNTHESIS ACCESSORY PROTEIN RV0574C-RELATED"/>
    <property type="match status" value="1"/>
</dbReference>
<name>A0A381ZYD4_9ZZZZ</name>
<evidence type="ECO:0000259" key="2">
    <source>
        <dbReference type="SMART" id="SM00854"/>
    </source>
</evidence>
<comment type="similarity">
    <text evidence="1">Belongs to the CapA family.</text>
</comment>
<feature type="domain" description="Capsule synthesis protein CapA" evidence="2">
    <location>
        <begin position="50"/>
        <end position="287"/>
    </location>
</feature>
<evidence type="ECO:0000313" key="3">
    <source>
        <dbReference type="EMBL" id="SVA94325.1"/>
    </source>
</evidence>
<sequence>MKTTLLKNRLLPQVLPNLKFLIRKFRVLFQLTISFISLTVAYPSENEEISLIAVGDITIGSDLTPILKKSGVDIVFSEVSSLLQSADISVATLNTSISDRGEPKYGLGHKAFRAVPDLARGISNAGFDLISLTTPHLLDFGVDALEDTIQLLNNFQVKTVGAGLTEKEANKPAWFDVKTAQIAFLAYSHGRFFATQGEGFISRALHSSMIEKVERLSKQADLLIVMTHWGKPRQTREVTKRQQFFAHALVDAGADLVLCQRLHMLQGTEIYQGKPIVYSLADFVYGNYDKQYTRIITPKMTFCDG</sequence>
<dbReference type="InterPro" id="IPR019079">
    <property type="entry name" value="Capsule_synth_CapA"/>
</dbReference>
<dbReference type="PANTHER" id="PTHR33393:SF13">
    <property type="entry name" value="PGA BIOSYNTHESIS PROTEIN CAPA"/>
    <property type="match status" value="1"/>
</dbReference>